<dbReference type="SMART" id="SM00448">
    <property type="entry name" value="REC"/>
    <property type="match status" value="1"/>
</dbReference>
<organism evidence="4 5">
    <name type="scientific">Halomicrobium mukohataei</name>
    <dbReference type="NCBI Taxonomy" id="57705"/>
    <lineage>
        <taxon>Archaea</taxon>
        <taxon>Methanobacteriati</taxon>
        <taxon>Methanobacteriota</taxon>
        <taxon>Stenosarchaea group</taxon>
        <taxon>Halobacteria</taxon>
        <taxon>Halobacteriales</taxon>
        <taxon>Haloarculaceae</taxon>
        <taxon>Halomicrobium</taxon>
    </lineage>
</organism>
<feature type="domain" description="Response regulatory" evidence="3">
    <location>
        <begin position="15"/>
        <end position="129"/>
    </location>
</feature>
<dbReference type="Pfam" id="PF00072">
    <property type="entry name" value="Response_reg"/>
    <property type="match status" value="1"/>
</dbReference>
<dbReference type="GO" id="GO:0000160">
    <property type="term" value="P:phosphorelay signal transduction system"/>
    <property type="evidence" value="ECO:0007669"/>
    <property type="project" value="InterPro"/>
</dbReference>
<proteinExistence type="predicted"/>
<feature type="modified residue" description="4-aspartylphosphate" evidence="2">
    <location>
        <position position="65"/>
    </location>
</feature>
<dbReference type="GeneID" id="42178637"/>
<evidence type="ECO:0000313" key="5">
    <source>
        <dbReference type="Proteomes" id="UP000297053"/>
    </source>
</evidence>
<dbReference type="InterPro" id="IPR050595">
    <property type="entry name" value="Bact_response_regulator"/>
</dbReference>
<evidence type="ECO:0000256" key="1">
    <source>
        <dbReference type="ARBA" id="ARBA00022553"/>
    </source>
</evidence>
<dbReference type="SUPFAM" id="SSF52172">
    <property type="entry name" value="CheY-like"/>
    <property type="match status" value="1"/>
</dbReference>
<dbReference type="PANTHER" id="PTHR44591:SF3">
    <property type="entry name" value="RESPONSE REGULATORY DOMAIN-CONTAINING PROTEIN"/>
    <property type="match status" value="1"/>
</dbReference>
<sequence>MASVGDGGGNARAIDVLVVDDEPQMAELVGTYLERTGDDLQVATATSVGQGLDALDDPFDCVVSDYHMPQMDGLTFLERVRDRVPDAVRILYTSDGDAELMIEARDADVDYVHKQVSTKQYAAMATHIRRRTAADSV</sequence>
<dbReference type="EMBL" id="CP039375">
    <property type="protein sequence ID" value="QCD65363.1"/>
    <property type="molecule type" value="Genomic_DNA"/>
</dbReference>
<evidence type="ECO:0000256" key="2">
    <source>
        <dbReference type="PROSITE-ProRule" id="PRU00169"/>
    </source>
</evidence>
<gene>
    <name evidence="4" type="ORF">E5139_06835</name>
</gene>
<accession>A0A4D6KHQ3</accession>
<dbReference type="PROSITE" id="PS50110">
    <property type="entry name" value="RESPONSE_REGULATORY"/>
    <property type="match status" value="1"/>
</dbReference>
<keyword evidence="1 2" id="KW-0597">Phosphoprotein</keyword>
<name>A0A4D6KHQ3_9EURY</name>
<dbReference type="OMA" id="MIRIKYP"/>
<dbReference type="PANTHER" id="PTHR44591">
    <property type="entry name" value="STRESS RESPONSE REGULATOR PROTEIN 1"/>
    <property type="match status" value="1"/>
</dbReference>
<dbReference type="RefSeq" id="WP_015761710.1">
    <property type="nucleotide sequence ID" value="NZ_CP039375.1"/>
</dbReference>
<evidence type="ECO:0000313" key="4">
    <source>
        <dbReference type="EMBL" id="QCD65363.1"/>
    </source>
</evidence>
<dbReference type="Gene3D" id="3.40.50.2300">
    <property type="match status" value="1"/>
</dbReference>
<evidence type="ECO:0000259" key="3">
    <source>
        <dbReference type="PROSITE" id="PS50110"/>
    </source>
</evidence>
<dbReference type="Proteomes" id="UP000297053">
    <property type="component" value="Chromosome"/>
</dbReference>
<dbReference type="AlphaFoldDB" id="A0A4D6KHQ3"/>
<dbReference type="KEGG" id="halz:E5139_06835"/>
<protein>
    <submittedName>
        <fullName evidence="4">Response regulator</fullName>
    </submittedName>
</protein>
<dbReference type="InterPro" id="IPR011006">
    <property type="entry name" value="CheY-like_superfamily"/>
</dbReference>
<dbReference type="InterPro" id="IPR001789">
    <property type="entry name" value="Sig_transdc_resp-reg_receiver"/>
</dbReference>
<reference evidence="4 5" key="1">
    <citation type="submission" date="2019-04" db="EMBL/GenBank/DDBJ databases">
        <title>Complete genome sequence of Arthrobacter sp. ZXY-2 associated with effective atrazine degradation and salt adaptation.</title>
        <authorList>
            <person name="Zhao X."/>
        </authorList>
    </citation>
    <scope>NUCLEOTIDE SEQUENCE [LARGE SCALE GENOMIC DNA]</scope>
    <source>
        <strain evidence="5">ZP60</strain>
    </source>
</reference>
<reference evidence="4 5" key="2">
    <citation type="submission" date="2019-04" db="EMBL/GenBank/DDBJ databases">
        <authorList>
            <person name="Yang S."/>
            <person name="Wei W."/>
        </authorList>
    </citation>
    <scope>NUCLEOTIDE SEQUENCE [LARGE SCALE GENOMIC DNA]</scope>
    <source>
        <strain evidence="5">ZP60</strain>
    </source>
</reference>